<dbReference type="AlphaFoldDB" id="A0A7W8DG70"/>
<dbReference type="Proteomes" id="UP000528322">
    <property type="component" value="Unassembled WGS sequence"/>
</dbReference>
<organism evidence="1 2">
    <name type="scientific">Desulfurispira natronophila</name>
    <dbReference type="NCBI Taxonomy" id="682562"/>
    <lineage>
        <taxon>Bacteria</taxon>
        <taxon>Pseudomonadati</taxon>
        <taxon>Chrysiogenota</taxon>
        <taxon>Chrysiogenia</taxon>
        <taxon>Chrysiogenales</taxon>
        <taxon>Chrysiogenaceae</taxon>
        <taxon>Desulfurispira</taxon>
    </lineage>
</organism>
<reference evidence="1 2" key="1">
    <citation type="submission" date="2020-08" db="EMBL/GenBank/DDBJ databases">
        <title>Genomic Encyclopedia of Type Strains, Phase IV (KMG-IV): sequencing the most valuable type-strain genomes for metagenomic binning, comparative biology and taxonomic classification.</title>
        <authorList>
            <person name="Goeker M."/>
        </authorList>
    </citation>
    <scope>NUCLEOTIDE SEQUENCE [LARGE SCALE GENOMIC DNA]</scope>
    <source>
        <strain evidence="1 2">DSM 22071</strain>
    </source>
</reference>
<dbReference type="EMBL" id="JACHID010000002">
    <property type="protein sequence ID" value="MBB5021122.1"/>
    <property type="molecule type" value="Genomic_DNA"/>
</dbReference>
<name>A0A7W8DG70_9BACT</name>
<comment type="caution">
    <text evidence="1">The sequence shown here is derived from an EMBL/GenBank/DDBJ whole genome shotgun (WGS) entry which is preliminary data.</text>
</comment>
<protein>
    <submittedName>
        <fullName evidence="1">Uncharacterized protein</fullName>
    </submittedName>
</protein>
<evidence type="ECO:0000313" key="2">
    <source>
        <dbReference type="Proteomes" id="UP000528322"/>
    </source>
</evidence>
<proteinExistence type="predicted"/>
<dbReference type="RefSeq" id="WP_183729217.1">
    <property type="nucleotide sequence ID" value="NZ_JACHID010000002.1"/>
</dbReference>
<sequence>MLGSLLRRKQPPGLLSRHPWLESLLNEYLVAEGPLQEHLPSRREKLAGISRPLRHMLREYDADAGLCWKTLDKNVRENAGVLIIQKPGTIEPGSDYIQSLSQATGISELESQRRWLLEHGTLLYLTVWTSDHQRELDYEYGLWAKNDIATLMAGWLNWKKSYSFD</sequence>
<accession>A0A7W8DG70</accession>
<evidence type="ECO:0000313" key="1">
    <source>
        <dbReference type="EMBL" id="MBB5021122.1"/>
    </source>
</evidence>
<keyword evidence="2" id="KW-1185">Reference proteome</keyword>
<gene>
    <name evidence="1" type="ORF">HNR37_000428</name>
</gene>